<dbReference type="InterPro" id="IPR034505">
    <property type="entry name" value="Coproporphyrinogen-III_oxidase"/>
</dbReference>
<organism evidence="9">
    <name type="scientific">freshwater metagenome</name>
    <dbReference type="NCBI Taxonomy" id="449393"/>
    <lineage>
        <taxon>unclassified sequences</taxon>
        <taxon>metagenomes</taxon>
        <taxon>ecological metagenomes</taxon>
    </lineage>
</organism>
<dbReference type="SMART" id="SM00729">
    <property type="entry name" value="Elp3"/>
    <property type="match status" value="1"/>
</dbReference>
<evidence type="ECO:0000256" key="3">
    <source>
        <dbReference type="ARBA" id="ARBA00022691"/>
    </source>
</evidence>
<protein>
    <submittedName>
        <fullName evidence="9">Unannotated protein</fullName>
    </submittedName>
</protein>
<evidence type="ECO:0000256" key="7">
    <source>
        <dbReference type="ARBA" id="ARBA00023186"/>
    </source>
</evidence>
<dbReference type="InterPro" id="IPR058240">
    <property type="entry name" value="rSAM_sf"/>
</dbReference>
<name>A0A6J6D753_9ZZZZ</name>
<dbReference type="NCBIfam" id="TIGR00539">
    <property type="entry name" value="hemN_rel"/>
    <property type="match status" value="1"/>
</dbReference>
<keyword evidence="2" id="KW-0349">Heme</keyword>
<dbReference type="InterPro" id="IPR007197">
    <property type="entry name" value="rSAM"/>
</dbReference>
<accession>A0A6J6D753</accession>
<dbReference type="SFLD" id="SFLDF00288">
    <property type="entry name" value="HemN-like__clustered_with_nucl"/>
    <property type="match status" value="1"/>
</dbReference>
<dbReference type="SFLD" id="SFLDF00562">
    <property type="entry name" value="HemN-like__clustered_with_heat"/>
    <property type="match status" value="1"/>
</dbReference>
<dbReference type="EMBL" id="CAEZTF010000045">
    <property type="protein sequence ID" value="CAB4558123.1"/>
    <property type="molecule type" value="Genomic_DNA"/>
</dbReference>
<comment type="similarity">
    <text evidence="1">Belongs to the anaerobic coproporphyrinogen-III oxidase family. HemW subfamily.</text>
</comment>
<dbReference type="AlphaFoldDB" id="A0A6J6D753"/>
<dbReference type="InterPro" id="IPR006638">
    <property type="entry name" value="Elp3/MiaA/NifB-like_rSAM"/>
</dbReference>
<evidence type="ECO:0000256" key="4">
    <source>
        <dbReference type="ARBA" id="ARBA00022723"/>
    </source>
</evidence>
<evidence type="ECO:0000259" key="8">
    <source>
        <dbReference type="PROSITE" id="PS51918"/>
    </source>
</evidence>
<dbReference type="InterPro" id="IPR004559">
    <property type="entry name" value="HemW-like"/>
</dbReference>
<dbReference type="Gene3D" id="3.20.20.70">
    <property type="entry name" value="Aldolase class I"/>
    <property type="match status" value="1"/>
</dbReference>
<dbReference type="GO" id="GO:0006779">
    <property type="term" value="P:porphyrin-containing compound biosynthetic process"/>
    <property type="evidence" value="ECO:0007669"/>
    <property type="project" value="InterPro"/>
</dbReference>
<keyword evidence="4" id="KW-0479">Metal-binding</keyword>
<keyword evidence="6" id="KW-0411">Iron-sulfur</keyword>
<reference evidence="9" key="1">
    <citation type="submission" date="2020-05" db="EMBL/GenBank/DDBJ databases">
        <authorList>
            <person name="Chiriac C."/>
            <person name="Salcher M."/>
            <person name="Ghai R."/>
            <person name="Kavagutti S V."/>
        </authorList>
    </citation>
    <scope>NUCLEOTIDE SEQUENCE</scope>
</reference>
<evidence type="ECO:0000256" key="2">
    <source>
        <dbReference type="ARBA" id="ARBA00022617"/>
    </source>
</evidence>
<dbReference type="Pfam" id="PF04055">
    <property type="entry name" value="Radical_SAM"/>
    <property type="match status" value="1"/>
</dbReference>
<feature type="domain" description="Radical SAM core" evidence="8">
    <location>
        <begin position="24"/>
        <end position="267"/>
    </location>
</feature>
<evidence type="ECO:0000256" key="1">
    <source>
        <dbReference type="ARBA" id="ARBA00006100"/>
    </source>
</evidence>
<dbReference type="GO" id="GO:0046872">
    <property type="term" value="F:metal ion binding"/>
    <property type="evidence" value="ECO:0007669"/>
    <property type="project" value="UniProtKB-KW"/>
</dbReference>
<sequence length="411" mass="44760">MAGPLPIGDPAPADGAIPNQALVGAEDRTFHAYLHIPFCKVRCGYCDFNTYTASELDGAKQSDYADVLISEIEFSAKVIADAGLPKRKLSTVFFGGGTPTLLPAEDLIRIFQTLEHTFNLEPAAEITTEANPDTVDAEYFKKLKAAGFNRVSIGMQSAVPSVLATLERSHKPENVALAIAGAKAAGLNTSLDLIYGAPGETLEQWQTSIQEAISLNPDHISAYALIVEDGTKLARQIKSGELDEPDEDLQADKYELADKLLAENGFDWYEVSNWSKGKQSSSAHNISYWQSQDWWGYGPGAHSHFGGVRWWNVKHPTAYSGKLQKAESPAAGRETLSERVRLEERVLLEIRVSQGMAISILKQVSSNAQKLISEFIADGLIDPKSAIGGYLKLTLKGRLLADSLVRQLLAD</sequence>
<gene>
    <name evidence="9" type="ORF">UFOPK1618_00341</name>
</gene>
<evidence type="ECO:0000313" key="9">
    <source>
        <dbReference type="EMBL" id="CAB4558123.1"/>
    </source>
</evidence>
<dbReference type="CDD" id="cd01335">
    <property type="entry name" value="Radical_SAM"/>
    <property type="match status" value="1"/>
</dbReference>
<keyword evidence="5" id="KW-0408">Iron</keyword>
<dbReference type="GO" id="GO:0004109">
    <property type="term" value="F:coproporphyrinogen oxidase activity"/>
    <property type="evidence" value="ECO:0007669"/>
    <property type="project" value="InterPro"/>
</dbReference>
<dbReference type="SFLD" id="SFLDG01065">
    <property type="entry name" value="anaerobic_coproporphyrinogen-I"/>
    <property type="match status" value="1"/>
</dbReference>
<evidence type="ECO:0000256" key="6">
    <source>
        <dbReference type="ARBA" id="ARBA00023014"/>
    </source>
</evidence>
<dbReference type="PANTHER" id="PTHR13932">
    <property type="entry name" value="COPROPORPHYRINIGEN III OXIDASE"/>
    <property type="match status" value="1"/>
</dbReference>
<keyword evidence="3" id="KW-0949">S-adenosyl-L-methionine</keyword>
<dbReference type="GO" id="GO:0005737">
    <property type="term" value="C:cytoplasm"/>
    <property type="evidence" value="ECO:0007669"/>
    <property type="project" value="InterPro"/>
</dbReference>
<dbReference type="SUPFAM" id="SSF102114">
    <property type="entry name" value="Radical SAM enzymes"/>
    <property type="match status" value="1"/>
</dbReference>
<dbReference type="SFLD" id="SFLDS00029">
    <property type="entry name" value="Radical_SAM"/>
    <property type="match status" value="1"/>
</dbReference>
<evidence type="ECO:0000256" key="5">
    <source>
        <dbReference type="ARBA" id="ARBA00023004"/>
    </source>
</evidence>
<dbReference type="GO" id="GO:0051539">
    <property type="term" value="F:4 iron, 4 sulfur cluster binding"/>
    <property type="evidence" value="ECO:0007669"/>
    <property type="project" value="InterPro"/>
</dbReference>
<dbReference type="PANTHER" id="PTHR13932:SF5">
    <property type="entry name" value="RADICAL S-ADENOSYL METHIONINE DOMAIN-CONTAINING PROTEIN 1, MITOCHONDRIAL"/>
    <property type="match status" value="1"/>
</dbReference>
<dbReference type="PROSITE" id="PS51918">
    <property type="entry name" value="RADICAL_SAM"/>
    <property type="match status" value="1"/>
</dbReference>
<keyword evidence="7" id="KW-0143">Chaperone</keyword>
<proteinExistence type="inferred from homology"/>
<dbReference type="InterPro" id="IPR013785">
    <property type="entry name" value="Aldolase_TIM"/>
</dbReference>